<comment type="caution">
    <text evidence="1">The sequence shown here is derived from an EMBL/GenBank/DDBJ whole genome shotgun (WGS) entry which is preliminary data.</text>
</comment>
<protein>
    <recommendedName>
        <fullName evidence="2">RND efflux pump membrane fusion protein barrel-sandwich domain-containing protein</fullName>
    </recommendedName>
</protein>
<dbReference type="EMBL" id="BARS01049260">
    <property type="protein sequence ID" value="GAG31015.1"/>
    <property type="molecule type" value="Genomic_DNA"/>
</dbReference>
<dbReference type="GO" id="GO:1990281">
    <property type="term" value="C:efflux pump complex"/>
    <property type="evidence" value="ECO:0007669"/>
    <property type="project" value="TreeGrafter"/>
</dbReference>
<dbReference type="Gene3D" id="2.40.420.20">
    <property type="match status" value="1"/>
</dbReference>
<reference evidence="1" key="1">
    <citation type="journal article" date="2014" name="Front. Microbiol.">
        <title>High frequency of phylogenetically diverse reductive dehalogenase-homologous genes in deep subseafloor sedimentary metagenomes.</title>
        <authorList>
            <person name="Kawai M."/>
            <person name="Futagami T."/>
            <person name="Toyoda A."/>
            <person name="Takaki Y."/>
            <person name="Nishi S."/>
            <person name="Hori S."/>
            <person name="Arai W."/>
            <person name="Tsubouchi T."/>
            <person name="Morono Y."/>
            <person name="Uchiyama I."/>
            <person name="Ito T."/>
            <person name="Fujiyama A."/>
            <person name="Inagaki F."/>
            <person name="Takami H."/>
        </authorList>
    </citation>
    <scope>NUCLEOTIDE SEQUENCE</scope>
    <source>
        <strain evidence="1">Expedition CK06-06</strain>
    </source>
</reference>
<evidence type="ECO:0008006" key="2">
    <source>
        <dbReference type="Google" id="ProtNLM"/>
    </source>
</evidence>
<sequence>VSFNGSAPSSKRTIAQVKADFAGTNHTWTGYVMRTTGQVDKTSRLISVVIEVPEPYNTSDGQPALLPGTFVEVLIMGNVLKDAIAVPRDAIRQGNKVWVVEEGRLHIQPLEIARAERDFAYAISGLDDGAMIVLSSLDTVTEGMKVRSQLEMPALAEQLNRDSNETEPMEAQ</sequence>
<dbReference type="PANTHER" id="PTHR30469:SF12">
    <property type="entry name" value="MULTIDRUG RESISTANCE PROTEIN MDTA"/>
    <property type="match status" value="1"/>
</dbReference>
<organism evidence="1">
    <name type="scientific">marine sediment metagenome</name>
    <dbReference type="NCBI Taxonomy" id="412755"/>
    <lineage>
        <taxon>unclassified sequences</taxon>
        <taxon>metagenomes</taxon>
        <taxon>ecological metagenomes</taxon>
    </lineage>
</organism>
<accession>X0WK56</accession>
<name>X0WK56_9ZZZZ</name>
<dbReference type="GO" id="GO:0015562">
    <property type="term" value="F:efflux transmembrane transporter activity"/>
    <property type="evidence" value="ECO:0007669"/>
    <property type="project" value="TreeGrafter"/>
</dbReference>
<gene>
    <name evidence="1" type="ORF">S01H1_73706</name>
</gene>
<feature type="non-terminal residue" evidence="1">
    <location>
        <position position="1"/>
    </location>
</feature>
<evidence type="ECO:0000313" key="1">
    <source>
        <dbReference type="EMBL" id="GAG31015.1"/>
    </source>
</evidence>
<proteinExistence type="predicted"/>
<dbReference type="PANTHER" id="PTHR30469">
    <property type="entry name" value="MULTIDRUG RESISTANCE PROTEIN MDTA"/>
    <property type="match status" value="1"/>
</dbReference>
<dbReference type="AlphaFoldDB" id="X0WK56"/>